<dbReference type="PANTHER" id="PTHR30055">
    <property type="entry name" value="HTH-TYPE TRANSCRIPTIONAL REGULATOR RUTR"/>
    <property type="match status" value="1"/>
</dbReference>
<keyword evidence="9" id="KW-1185">Reference proteome</keyword>
<dbReference type="InterPro" id="IPR004111">
    <property type="entry name" value="Repressor_TetR_C"/>
</dbReference>
<dbReference type="InterPro" id="IPR036271">
    <property type="entry name" value="Tet_transcr_reg_TetR-rel_C_sf"/>
</dbReference>
<evidence type="ECO:0000259" key="7">
    <source>
        <dbReference type="PROSITE" id="PS50977"/>
    </source>
</evidence>
<evidence type="ECO:0000256" key="2">
    <source>
        <dbReference type="ARBA" id="ARBA00023015"/>
    </source>
</evidence>
<comment type="caution">
    <text evidence="8">The sequence shown here is derived from an EMBL/GenBank/DDBJ whole genome shotgun (WGS) entry which is preliminary data.</text>
</comment>
<dbReference type="SUPFAM" id="SSF48498">
    <property type="entry name" value="Tetracyclin repressor-like, C-terminal domain"/>
    <property type="match status" value="1"/>
</dbReference>
<keyword evidence="2" id="KW-0805">Transcription regulation</keyword>
<evidence type="ECO:0000313" key="8">
    <source>
        <dbReference type="EMBL" id="GAA2781096.1"/>
    </source>
</evidence>
<keyword evidence="1" id="KW-0678">Repressor</keyword>
<evidence type="ECO:0000256" key="3">
    <source>
        <dbReference type="ARBA" id="ARBA00023125"/>
    </source>
</evidence>
<feature type="DNA-binding region" description="H-T-H motif" evidence="5">
    <location>
        <begin position="56"/>
        <end position="75"/>
    </location>
</feature>
<sequence length="243" mass="27162">MFAGPRELEVSEMSVPDPPWQQRAARKRSAKRPLDTDVIVRTALELTDREGLDAVSMRRVAQELGTGAASLYAYVRNKSELQELMLDLVIGEVPLPEPDPARWEEQLKQFARDQLRVFTAHPGMAQVVARTPAPTGPNALQVTETMLTLLRGAGLPDRIAAFAVDLLALYPNAIALERTADFALTDGERDERMSQVEDYFAALPAERFPNLLAILPVMMSDEGEERFEFGLELIMRGLRSWVE</sequence>
<keyword evidence="3 5" id="KW-0238">DNA-binding</keyword>
<dbReference type="InterPro" id="IPR001647">
    <property type="entry name" value="HTH_TetR"/>
</dbReference>
<name>A0ABN3V7S7_9PSEU</name>
<protein>
    <submittedName>
        <fullName evidence="8">TetR family transcriptional regulator ActII</fullName>
    </submittedName>
</protein>
<evidence type="ECO:0000256" key="4">
    <source>
        <dbReference type="ARBA" id="ARBA00023163"/>
    </source>
</evidence>
<organism evidence="8 9">
    <name type="scientific">Saccharopolyspora taberi</name>
    <dbReference type="NCBI Taxonomy" id="60895"/>
    <lineage>
        <taxon>Bacteria</taxon>
        <taxon>Bacillati</taxon>
        <taxon>Actinomycetota</taxon>
        <taxon>Actinomycetes</taxon>
        <taxon>Pseudonocardiales</taxon>
        <taxon>Pseudonocardiaceae</taxon>
        <taxon>Saccharopolyspora</taxon>
    </lineage>
</organism>
<dbReference type="PROSITE" id="PS50977">
    <property type="entry name" value="HTH_TETR_2"/>
    <property type="match status" value="1"/>
</dbReference>
<evidence type="ECO:0000313" key="9">
    <source>
        <dbReference type="Proteomes" id="UP001500979"/>
    </source>
</evidence>
<evidence type="ECO:0000256" key="5">
    <source>
        <dbReference type="PROSITE-ProRule" id="PRU00335"/>
    </source>
</evidence>
<dbReference type="InterPro" id="IPR003012">
    <property type="entry name" value="Tet_transcr_reg_TetR"/>
</dbReference>
<dbReference type="Gene3D" id="1.10.357.10">
    <property type="entry name" value="Tetracycline Repressor, domain 2"/>
    <property type="match status" value="1"/>
</dbReference>
<feature type="region of interest" description="Disordered" evidence="6">
    <location>
        <begin position="1"/>
        <end position="29"/>
    </location>
</feature>
<keyword evidence="4" id="KW-0804">Transcription</keyword>
<dbReference type="PRINTS" id="PR00400">
    <property type="entry name" value="TETREPRESSOR"/>
</dbReference>
<evidence type="ECO:0000256" key="1">
    <source>
        <dbReference type="ARBA" id="ARBA00022491"/>
    </source>
</evidence>
<feature type="domain" description="HTH tetR-type" evidence="7">
    <location>
        <begin position="33"/>
        <end position="93"/>
    </location>
</feature>
<dbReference type="Pfam" id="PF00440">
    <property type="entry name" value="TetR_N"/>
    <property type="match status" value="1"/>
</dbReference>
<dbReference type="EMBL" id="BAAAUX010000006">
    <property type="protein sequence ID" value="GAA2781096.1"/>
    <property type="molecule type" value="Genomic_DNA"/>
</dbReference>
<gene>
    <name evidence="8" type="primary">actII</name>
    <name evidence="8" type="ORF">GCM10010470_13700</name>
</gene>
<reference evidence="8 9" key="1">
    <citation type="journal article" date="2019" name="Int. J. Syst. Evol. Microbiol.">
        <title>The Global Catalogue of Microorganisms (GCM) 10K type strain sequencing project: providing services to taxonomists for standard genome sequencing and annotation.</title>
        <authorList>
            <consortium name="The Broad Institute Genomics Platform"/>
            <consortium name="The Broad Institute Genome Sequencing Center for Infectious Disease"/>
            <person name="Wu L."/>
            <person name="Ma J."/>
        </authorList>
    </citation>
    <scope>NUCLEOTIDE SEQUENCE [LARGE SCALE GENOMIC DNA]</scope>
    <source>
        <strain evidence="8 9">JCM 9383</strain>
    </source>
</reference>
<dbReference type="PANTHER" id="PTHR30055:SF151">
    <property type="entry name" value="TRANSCRIPTIONAL REGULATORY PROTEIN"/>
    <property type="match status" value="1"/>
</dbReference>
<dbReference type="InterPro" id="IPR050109">
    <property type="entry name" value="HTH-type_TetR-like_transc_reg"/>
</dbReference>
<dbReference type="Proteomes" id="UP001500979">
    <property type="component" value="Unassembled WGS sequence"/>
</dbReference>
<evidence type="ECO:0000256" key="6">
    <source>
        <dbReference type="SAM" id="MobiDB-lite"/>
    </source>
</evidence>
<accession>A0ABN3V7S7</accession>
<proteinExistence type="predicted"/>
<dbReference type="SUPFAM" id="SSF46689">
    <property type="entry name" value="Homeodomain-like"/>
    <property type="match status" value="1"/>
</dbReference>
<dbReference type="Pfam" id="PF02909">
    <property type="entry name" value="TetR_C_1"/>
    <property type="match status" value="1"/>
</dbReference>
<dbReference type="InterPro" id="IPR009057">
    <property type="entry name" value="Homeodomain-like_sf"/>
</dbReference>